<protein>
    <submittedName>
        <fullName evidence="10">Acyl-CoA dehydrogenase family protein</fullName>
    </submittedName>
</protein>
<keyword evidence="3 5" id="KW-0285">Flavoprotein</keyword>
<keyword evidence="5" id="KW-0560">Oxidoreductase</keyword>
<dbReference type="SUPFAM" id="SSF47203">
    <property type="entry name" value="Acyl-CoA dehydrogenase C-terminal domain-like"/>
    <property type="match status" value="1"/>
</dbReference>
<evidence type="ECO:0000256" key="2">
    <source>
        <dbReference type="ARBA" id="ARBA00009347"/>
    </source>
</evidence>
<evidence type="ECO:0000259" key="7">
    <source>
        <dbReference type="Pfam" id="PF00441"/>
    </source>
</evidence>
<feature type="domain" description="Acyl-CoA dehydrogenase/oxidase N-terminal" evidence="9">
    <location>
        <begin position="108"/>
        <end position="219"/>
    </location>
</feature>
<dbReference type="Pfam" id="PF02770">
    <property type="entry name" value="Acyl-CoA_dh_M"/>
    <property type="match status" value="1"/>
</dbReference>
<dbReference type="InterPro" id="IPR009075">
    <property type="entry name" value="AcylCo_DH/oxidase_C"/>
</dbReference>
<proteinExistence type="inferred from homology"/>
<feature type="domain" description="Acyl-CoA oxidase/dehydrogenase middle" evidence="8">
    <location>
        <begin position="226"/>
        <end position="314"/>
    </location>
</feature>
<comment type="caution">
    <text evidence="10">The sequence shown here is derived from an EMBL/GenBank/DDBJ whole genome shotgun (WGS) entry which is preliminary data.</text>
</comment>
<sequence length="469" mass="49452">MMMSKNPTSPSTTGRAEASTPGKNPTRIDAIGAAMRALTTITGSEFAERFNLRQKVDRVTYEATKTGFKTLGAATKSFKKVSGSGAPKRLPDADSEARPDLFDLTLDDDQQMIVETVRDFAAEVVRPAAHDADHAAEAPASLLTRSAEIGATMLNVPEEFEGIASERGVVTNSLVAEALAYGDMGLALPILAPSGVATTLTQFGSDAQQKSYLPAFASEQVPAAAVVVAEPRPLFDPFELKTTATRGPGGFTLNGVKSMVPTAGSAELFVVAASLDGFPTLFVVESDTDGLVVEADPSMGLRAAGLGRIVLTDVSLPADAVLGGPDASPEERARTYADVIRLSRLGWASLAVGTSHAVLDYVTPYVKERQAFGEPVAHRQAVAFAVADMATELDGMRLVTWRGASRAEQGLPFAREAALARKIAADKGMRIGLDGVQLLGGHGFTKEHPVERWYRDLRAVGVAEGVVVL</sequence>
<keyword evidence="11" id="KW-1185">Reference proteome</keyword>
<dbReference type="InterPro" id="IPR006091">
    <property type="entry name" value="Acyl-CoA_Oxase/DH_mid-dom"/>
</dbReference>
<comment type="cofactor">
    <cofactor evidence="1 5">
        <name>FAD</name>
        <dbReference type="ChEBI" id="CHEBI:57692"/>
    </cofactor>
</comment>
<dbReference type="Pfam" id="PF02771">
    <property type="entry name" value="Acyl-CoA_dh_N"/>
    <property type="match status" value="1"/>
</dbReference>
<accession>A0ABN2IIY9</accession>
<dbReference type="Proteomes" id="UP001500383">
    <property type="component" value="Unassembled WGS sequence"/>
</dbReference>
<dbReference type="InterPro" id="IPR046373">
    <property type="entry name" value="Acyl-CoA_Oxase/DH_mid-dom_sf"/>
</dbReference>
<dbReference type="PROSITE" id="PS00073">
    <property type="entry name" value="ACYL_COA_DH_2"/>
    <property type="match status" value="1"/>
</dbReference>
<evidence type="ECO:0000256" key="4">
    <source>
        <dbReference type="ARBA" id="ARBA00022827"/>
    </source>
</evidence>
<name>A0ABN2IIY9_9ACTN</name>
<comment type="similarity">
    <text evidence="2 5">Belongs to the acyl-CoA dehydrogenase family.</text>
</comment>
<evidence type="ECO:0000259" key="9">
    <source>
        <dbReference type="Pfam" id="PF02771"/>
    </source>
</evidence>
<evidence type="ECO:0000259" key="8">
    <source>
        <dbReference type="Pfam" id="PF02770"/>
    </source>
</evidence>
<feature type="region of interest" description="Disordered" evidence="6">
    <location>
        <begin position="1"/>
        <end position="26"/>
    </location>
</feature>
<evidence type="ECO:0000256" key="6">
    <source>
        <dbReference type="SAM" id="MobiDB-lite"/>
    </source>
</evidence>
<gene>
    <name evidence="10" type="ORF">GCM10009831_14550</name>
</gene>
<dbReference type="InterPro" id="IPR006089">
    <property type="entry name" value="Acyl-CoA_DH_CS"/>
</dbReference>
<evidence type="ECO:0000256" key="5">
    <source>
        <dbReference type="RuleBase" id="RU362125"/>
    </source>
</evidence>
<dbReference type="SUPFAM" id="SSF56645">
    <property type="entry name" value="Acyl-CoA dehydrogenase NM domain-like"/>
    <property type="match status" value="1"/>
</dbReference>
<dbReference type="PANTHER" id="PTHR43884">
    <property type="entry name" value="ACYL-COA DEHYDROGENASE"/>
    <property type="match status" value="1"/>
</dbReference>
<dbReference type="InterPro" id="IPR037069">
    <property type="entry name" value="AcylCoA_DH/ox_N_sf"/>
</dbReference>
<dbReference type="EMBL" id="BAAAQG010000007">
    <property type="protein sequence ID" value="GAA1705953.1"/>
    <property type="molecule type" value="Genomic_DNA"/>
</dbReference>
<evidence type="ECO:0000313" key="10">
    <source>
        <dbReference type="EMBL" id="GAA1705953.1"/>
    </source>
</evidence>
<feature type="domain" description="Acyl-CoA dehydrogenase/oxidase C-terminal" evidence="7">
    <location>
        <begin position="341"/>
        <end position="465"/>
    </location>
</feature>
<dbReference type="PANTHER" id="PTHR43884:SF12">
    <property type="entry name" value="ISOVALERYL-COA DEHYDROGENASE, MITOCHONDRIAL-RELATED"/>
    <property type="match status" value="1"/>
</dbReference>
<evidence type="ECO:0000256" key="1">
    <source>
        <dbReference type="ARBA" id="ARBA00001974"/>
    </source>
</evidence>
<feature type="compositionally biased region" description="Polar residues" evidence="6">
    <location>
        <begin position="1"/>
        <end position="14"/>
    </location>
</feature>
<dbReference type="Gene3D" id="2.40.110.10">
    <property type="entry name" value="Butyryl-CoA Dehydrogenase, subunit A, domain 2"/>
    <property type="match status" value="1"/>
</dbReference>
<dbReference type="InterPro" id="IPR036250">
    <property type="entry name" value="AcylCo_DH-like_C"/>
</dbReference>
<dbReference type="Pfam" id="PF00441">
    <property type="entry name" value="Acyl-CoA_dh_1"/>
    <property type="match status" value="1"/>
</dbReference>
<dbReference type="InterPro" id="IPR009100">
    <property type="entry name" value="AcylCoA_DH/oxidase_NM_dom_sf"/>
</dbReference>
<evidence type="ECO:0000313" key="11">
    <source>
        <dbReference type="Proteomes" id="UP001500383"/>
    </source>
</evidence>
<dbReference type="Gene3D" id="1.10.540.10">
    <property type="entry name" value="Acyl-CoA dehydrogenase/oxidase, N-terminal domain"/>
    <property type="match status" value="1"/>
</dbReference>
<evidence type="ECO:0000256" key="3">
    <source>
        <dbReference type="ARBA" id="ARBA00022630"/>
    </source>
</evidence>
<dbReference type="Gene3D" id="1.20.140.10">
    <property type="entry name" value="Butyryl-CoA Dehydrogenase, subunit A, domain 3"/>
    <property type="match status" value="1"/>
</dbReference>
<keyword evidence="4 5" id="KW-0274">FAD</keyword>
<dbReference type="InterPro" id="IPR013786">
    <property type="entry name" value="AcylCoA_DH/ox_N"/>
</dbReference>
<organism evidence="10 11">
    <name type="scientific">Dietzia cercidiphylli</name>
    <dbReference type="NCBI Taxonomy" id="498199"/>
    <lineage>
        <taxon>Bacteria</taxon>
        <taxon>Bacillati</taxon>
        <taxon>Actinomycetota</taxon>
        <taxon>Actinomycetes</taxon>
        <taxon>Mycobacteriales</taxon>
        <taxon>Dietziaceae</taxon>
        <taxon>Dietzia</taxon>
    </lineage>
</organism>
<reference evidence="10 11" key="1">
    <citation type="journal article" date="2019" name="Int. J. Syst. Evol. Microbiol.">
        <title>The Global Catalogue of Microorganisms (GCM) 10K type strain sequencing project: providing services to taxonomists for standard genome sequencing and annotation.</title>
        <authorList>
            <consortium name="The Broad Institute Genomics Platform"/>
            <consortium name="The Broad Institute Genome Sequencing Center for Infectious Disease"/>
            <person name="Wu L."/>
            <person name="Ma J."/>
        </authorList>
    </citation>
    <scope>NUCLEOTIDE SEQUENCE [LARGE SCALE GENOMIC DNA]</scope>
    <source>
        <strain evidence="10 11">JCM 16002</strain>
    </source>
</reference>